<keyword evidence="1" id="KW-0479">Metal-binding</keyword>
<feature type="domain" description="MYND-type" evidence="5">
    <location>
        <begin position="30"/>
        <end position="66"/>
    </location>
</feature>
<dbReference type="Gene3D" id="6.10.140.2220">
    <property type="match status" value="1"/>
</dbReference>
<protein>
    <recommendedName>
        <fullName evidence="5">MYND-type domain-containing protein</fullName>
    </recommendedName>
</protein>
<dbReference type="InterPro" id="IPR002893">
    <property type="entry name" value="Znf_MYND"/>
</dbReference>
<proteinExistence type="predicted"/>
<evidence type="ECO:0000256" key="3">
    <source>
        <dbReference type="ARBA" id="ARBA00022833"/>
    </source>
</evidence>
<dbReference type="PROSITE" id="PS50865">
    <property type="entry name" value="ZF_MYND_2"/>
    <property type="match status" value="1"/>
</dbReference>
<organism evidence="6 7">
    <name type="scientific">Clytia hemisphaerica</name>
    <dbReference type="NCBI Taxonomy" id="252671"/>
    <lineage>
        <taxon>Eukaryota</taxon>
        <taxon>Metazoa</taxon>
        <taxon>Cnidaria</taxon>
        <taxon>Hydrozoa</taxon>
        <taxon>Hydroidolina</taxon>
        <taxon>Leptothecata</taxon>
        <taxon>Obeliida</taxon>
        <taxon>Clytiidae</taxon>
        <taxon>Clytia</taxon>
    </lineage>
</organism>
<evidence type="ECO:0000256" key="1">
    <source>
        <dbReference type="ARBA" id="ARBA00022723"/>
    </source>
</evidence>
<evidence type="ECO:0000259" key="5">
    <source>
        <dbReference type="PROSITE" id="PS50865"/>
    </source>
</evidence>
<evidence type="ECO:0000256" key="4">
    <source>
        <dbReference type="PROSITE-ProRule" id="PRU00134"/>
    </source>
</evidence>
<dbReference type="Pfam" id="PF01753">
    <property type="entry name" value="zf-MYND"/>
    <property type="match status" value="1"/>
</dbReference>
<keyword evidence="7" id="KW-1185">Reference proteome</keyword>
<evidence type="ECO:0000256" key="2">
    <source>
        <dbReference type="ARBA" id="ARBA00022771"/>
    </source>
</evidence>
<dbReference type="EnsemblMetazoa" id="CLYHEMT019577.1">
    <property type="protein sequence ID" value="CLYHEMP019577.1"/>
    <property type="gene ID" value="CLYHEMG019577"/>
</dbReference>
<reference evidence="6" key="1">
    <citation type="submission" date="2021-01" db="UniProtKB">
        <authorList>
            <consortium name="EnsemblMetazoa"/>
        </authorList>
    </citation>
    <scope>IDENTIFICATION</scope>
</reference>
<keyword evidence="2 4" id="KW-0863">Zinc-finger</keyword>
<name>A0A7M5X9D7_9CNID</name>
<dbReference type="AlphaFoldDB" id="A0A7M5X9D7"/>
<evidence type="ECO:0000313" key="7">
    <source>
        <dbReference type="Proteomes" id="UP000594262"/>
    </source>
</evidence>
<sequence>FLQQKQNTVIKEGMGVFIFSTVLEMVTCGVNNCTKEAEQRCSRCKNKNYCSKDCQVADWKAHKKSCGKKQDQSQQHCQGGVSMFDLIRNKTAWFESSEGDKKYEWLIDAYRLRLDDDYVWGGGNLHGLYDVQIQDLGTNARKQHIIKDFMVFMKLAVQNGVIPATGFNFEKCLRVGEENLGFAFEKSDATEKWGFGVGMPLRGMAEHVYGTSCQYSGDEMNEAEQKVTDCIEYAFRRGIKNADASLFNDIGGKNAWLKLYKDMATRFH</sequence>
<dbReference type="Proteomes" id="UP000594262">
    <property type="component" value="Unplaced"/>
</dbReference>
<evidence type="ECO:0000313" key="6">
    <source>
        <dbReference type="EnsemblMetazoa" id="CLYHEMP019577.1"/>
    </source>
</evidence>
<dbReference type="OrthoDB" id="3174329at2759"/>
<dbReference type="GO" id="GO:0008270">
    <property type="term" value="F:zinc ion binding"/>
    <property type="evidence" value="ECO:0007669"/>
    <property type="project" value="UniProtKB-KW"/>
</dbReference>
<dbReference type="SUPFAM" id="SSF144232">
    <property type="entry name" value="HIT/MYND zinc finger-like"/>
    <property type="match status" value="1"/>
</dbReference>
<keyword evidence="3" id="KW-0862">Zinc</keyword>
<accession>A0A7M5X9D7</accession>